<sequence length="357" mass="39255">MSSNKSLSLESLKVEINALAEQVQRQNKVVADTGRRLISIEIDKERKSIDSLPTISLPEELISTVPSSKPKSVSFSKEENNNLELDGDGEGNAYIRGDDIVELVTELQGQLDLLEARSIRRTANAFLTKDTDIIAPLPGTDGSIPGEHFTPNDIQEDQDEETALPFLKIPFPKTLKEFRELSRADVEVWCKFYELLPPDEAEIAELLSHAGTTLESLELSLASSTLSNLSDNSTKGLKGTESLPEAQNDENEKSTKKAAEQNENQDSHENHQHGGVCGSNERCEYSGNDKNSKSVEQPGNNKCGLSQKLGGSAESDLNLIEGDSASASLPTEEESNTHFDELARFLGIRMRRTKNVW</sequence>
<evidence type="ECO:0000313" key="3">
    <source>
        <dbReference type="Proteomes" id="UP000398389"/>
    </source>
</evidence>
<gene>
    <name evidence="2" type="ORF">SAPINGB_P003073</name>
</gene>
<organism evidence="2 3">
    <name type="scientific">Magnusiomyces paraingens</name>
    <dbReference type="NCBI Taxonomy" id="2606893"/>
    <lineage>
        <taxon>Eukaryota</taxon>
        <taxon>Fungi</taxon>
        <taxon>Dikarya</taxon>
        <taxon>Ascomycota</taxon>
        <taxon>Saccharomycotina</taxon>
        <taxon>Dipodascomycetes</taxon>
        <taxon>Dipodascales</taxon>
        <taxon>Dipodascaceae</taxon>
        <taxon>Magnusiomyces</taxon>
    </lineage>
</organism>
<feature type="compositionally biased region" description="Basic and acidic residues" evidence="1">
    <location>
        <begin position="250"/>
        <end position="272"/>
    </location>
</feature>
<dbReference type="EMBL" id="CABVLU010000002">
    <property type="protein sequence ID" value="VVT51369.1"/>
    <property type="molecule type" value="Genomic_DNA"/>
</dbReference>
<dbReference type="RefSeq" id="XP_031853682.1">
    <property type="nucleotide sequence ID" value="XM_031997791.1"/>
</dbReference>
<proteinExistence type="predicted"/>
<keyword evidence="3" id="KW-1185">Reference proteome</keyword>
<dbReference type="AlphaFoldDB" id="A0A5E8BKE3"/>
<reference evidence="2 3" key="1">
    <citation type="submission" date="2019-09" db="EMBL/GenBank/DDBJ databases">
        <authorList>
            <person name="Brejova B."/>
        </authorList>
    </citation>
    <scope>NUCLEOTIDE SEQUENCE [LARGE SCALE GENOMIC DNA]</scope>
</reference>
<dbReference type="OrthoDB" id="4076200at2759"/>
<protein>
    <submittedName>
        <fullName evidence="2">Uncharacterized protein</fullName>
    </submittedName>
</protein>
<feature type="region of interest" description="Disordered" evidence="1">
    <location>
        <begin position="67"/>
        <end position="89"/>
    </location>
</feature>
<feature type="compositionally biased region" description="Polar residues" evidence="1">
    <location>
        <begin position="294"/>
        <end position="304"/>
    </location>
</feature>
<dbReference type="GeneID" id="43581891"/>
<dbReference type="Pfam" id="PF07957">
    <property type="entry name" value="DUF3294"/>
    <property type="match status" value="2"/>
</dbReference>
<dbReference type="InterPro" id="IPR012917">
    <property type="entry name" value="DUF3294"/>
</dbReference>
<feature type="compositionally biased region" description="Low complexity" evidence="1">
    <location>
        <begin position="225"/>
        <end position="234"/>
    </location>
</feature>
<evidence type="ECO:0000313" key="2">
    <source>
        <dbReference type="EMBL" id="VVT51369.1"/>
    </source>
</evidence>
<dbReference type="Proteomes" id="UP000398389">
    <property type="component" value="Unassembled WGS sequence"/>
</dbReference>
<feature type="region of interest" description="Disordered" evidence="1">
    <location>
        <begin position="225"/>
        <end position="308"/>
    </location>
</feature>
<accession>A0A5E8BKE3</accession>
<evidence type="ECO:0000256" key="1">
    <source>
        <dbReference type="SAM" id="MobiDB-lite"/>
    </source>
</evidence>
<name>A0A5E8BKE3_9ASCO</name>